<dbReference type="PROSITE" id="PS50928">
    <property type="entry name" value="ABC_TM1"/>
    <property type="match status" value="1"/>
</dbReference>
<comment type="similarity">
    <text evidence="3 10">Belongs to the binding-protein-dependent transport system permease family. CysTW subfamily.</text>
</comment>
<evidence type="ECO:0000259" key="11">
    <source>
        <dbReference type="PROSITE" id="PS50928"/>
    </source>
</evidence>
<dbReference type="NCBIfam" id="TIGR02141">
    <property type="entry name" value="modB_ABC"/>
    <property type="match status" value="1"/>
</dbReference>
<feature type="transmembrane region" description="Helical" evidence="9">
    <location>
        <begin position="198"/>
        <end position="218"/>
    </location>
</feature>
<gene>
    <name evidence="12" type="primary">modB</name>
    <name evidence="12" type="ORF">KP004_05985</name>
</gene>
<keyword evidence="10" id="KW-0500">Molybdenum</keyword>
<evidence type="ECO:0000256" key="9">
    <source>
        <dbReference type="RuleBase" id="RU363032"/>
    </source>
</evidence>
<dbReference type="Proteomes" id="UP000683557">
    <property type="component" value="Chromosome"/>
</dbReference>
<name>A0ABX8JAV1_9BACT</name>
<keyword evidence="8 9" id="KW-0472">Membrane</keyword>
<comment type="caution">
    <text evidence="10">Lacks conserved residue(s) required for the propagation of feature annotation.</text>
</comment>
<comment type="function">
    <text evidence="1 10">Part of the binding-protein-dependent transport system for molybdenum; probably responsible for the translocation of the substrate across the membrane.</text>
</comment>
<reference evidence="12 13" key="1">
    <citation type="submission" date="2021-06" db="EMBL/GenBank/DDBJ databases">
        <title>Gemonas diversity in paddy soil.</title>
        <authorList>
            <person name="Liu G."/>
        </authorList>
    </citation>
    <scope>NUCLEOTIDE SEQUENCE [LARGE SCALE GENOMIC DNA]</scope>
    <source>
        <strain evidence="12 13">RG10</strain>
    </source>
</reference>
<evidence type="ECO:0000256" key="8">
    <source>
        <dbReference type="ARBA" id="ARBA00023136"/>
    </source>
</evidence>
<dbReference type="PANTHER" id="PTHR30183:SF8">
    <property type="entry name" value="MOLYBDENUM TRANSPORT SYSTEM PERMEASE"/>
    <property type="match status" value="1"/>
</dbReference>
<evidence type="ECO:0000256" key="3">
    <source>
        <dbReference type="ARBA" id="ARBA00007069"/>
    </source>
</evidence>
<proteinExistence type="inferred from homology"/>
<keyword evidence="13" id="KW-1185">Reference proteome</keyword>
<dbReference type="InterPro" id="IPR000515">
    <property type="entry name" value="MetI-like"/>
</dbReference>
<evidence type="ECO:0000256" key="5">
    <source>
        <dbReference type="ARBA" id="ARBA00022475"/>
    </source>
</evidence>
<dbReference type="CDD" id="cd06261">
    <property type="entry name" value="TM_PBP2"/>
    <property type="match status" value="1"/>
</dbReference>
<evidence type="ECO:0000256" key="1">
    <source>
        <dbReference type="ARBA" id="ARBA00002949"/>
    </source>
</evidence>
<feature type="transmembrane region" description="Helical" evidence="9">
    <location>
        <begin position="43"/>
        <end position="63"/>
    </location>
</feature>
<evidence type="ECO:0000256" key="4">
    <source>
        <dbReference type="ARBA" id="ARBA00022448"/>
    </source>
</evidence>
<evidence type="ECO:0000256" key="10">
    <source>
        <dbReference type="RuleBase" id="RU365097"/>
    </source>
</evidence>
<dbReference type="Pfam" id="PF00528">
    <property type="entry name" value="BPD_transp_1"/>
    <property type="match status" value="1"/>
</dbReference>
<evidence type="ECO:0000256" key="6">
    <source>
        <dbReference type="ARBA" id="ARBA00022692"/>
    </source>
</evidence>
<evidence type="ECO:0000313" key="12">
    <source>
        <dbReference type="EMBL" id="QWV94724.1"/>
    </source>
</evidence>
<feature type="domain" description="ABC transmembrane type-1" evidence="11">
    <location>
        <begin position="7"/>
        <end position="211"/>
    </location>
</feature>
<comment type="subcellular location">
    <subcellularLocation>
        <location evidence="2 9">Cell membrane</location>
        <topology evidence="2 9">Multi-pass membrane protein</topology>
    </subcellularLocation>
</comment>
<feature type="transmembrane region" description="Helical" evidence="9">
    <location>
        <begin position="84"/>
        <end position="104"/>
    </location>
</feature>
<dbReference type="PANTHER" id="PTHR30183">
    <property type="entry name" value="MOLYBDENUM TRANSPORT SYSTEM PERMEASE PROTEIN MODB"/>
    <property type="match status" value="1"/>
</dbReference>
<evidence type="ECO:0000256" key="7">
    <source>
        <dbReference type="ARBA" id="ARBA00022989"/>
    </source>
</evidence>
<dbReference type="InterPro" id="IPR011867">
    <property type="entry name" value="ModB_ABC"/>
</dbReference>
<protein>
    <recommendedName>
        <fullName evidence="10">Molybdenum transport system permease</fullName>
    </recommendedName>
</protein>
<organism evidence="12 13">
    <name type="scientific">Geomonas oryzisoli</name>
    <dbReference type="NCBI Taxonomy" id="2847992"/>
    <lineage>
        <taxon>Bacteria</taxon>
        <taxon>Pseudomonadati</taxon>
        <taxon>Thermodesulfobacteriota</taxon>
        <taxon>Desulfuromonadia</taxon>
        <taxon>Geobacterales</taxon>
        <taxon>Geobacteraceae</taxon>
        <taxon>Geomonas</taxon>
    </lineage>
</organism>
<keyword evidence="6 9" id="KW-0812">Transmembrane</keyword>
<accession>A0ABX8JAV1</accession>
<evidence type="ECO:0000313" key="13">
    <source>
        <dbReference type="Proteomes" id="UP000683557"/>
    </source>
</evidence>
<keyword evidence="7 9" id="KW-1133">Transmembrane helix</keyword>
<sequence>MMDWSALLLSMKLGGMTVLLLIPAALFAARSLAYRRFWGKPLLEALLTVPLVLPPTVVGYYLLVGLGGRSWIGSTMERLFGQQLVFNFTGLVLASIVVNIPFAVQPMQRAFEAIPQDVRDAAACCGIGYWRALLTVELPLAWPGVLTALVLSFAHTIGEFGVVLMVGGNIPGETKTMAIAIYDSVQAFDFTSAGQMSLFLLLLSVLVLGLAGGLGRGFGRRHDLRRF</sequence>
<evidence type="ECO:0000256" key="2">
    <source>
        <dbReference type="ARBA" id="ARBA00004651"/>
    </source>
</evidence>
<keyword evidence="4 9" id="KW-0813">Transport</keyword>
<dbReference type="EMBL" id="CP076723">
    <property type="protein sequence ID" value="QWV94724.1"/>
    <property type="molecule type" value="Genomic_DNA"/>
</dbReference>
<keyword evidence="5 10" id="KW-1003">Cell membrane</keyword>